<gene>
    <name evidence="9" type="ORF">PL9631_1070051</name>
</gene>
<dbReference type="InterPro" id="IPR050556">
    <property type="entry name" value="Type_II_TA_system_RNase"/>
</dbReference>
<keyword evidence="2" id="KW-1277">Toxin-antitoxin system</keyword>
<evidence type="ECO:0000256" key="2">
    <source>
        <dbReference type="ARBA" id="ARBA00022649"/>
    </source>
</evidence>
<evidence type="ECO:0000256" key="3">
    <source>
        <dbReference type="ARBA" id="ARBA00022722"/>
    </source>
</evidence>
<dbReference type="PANTHER" id="PTHR33653">
    <property type="entry name" value="RIBONUCLEASE VAPC2"/>
    <property type="match status" value="1"/>
</dbReference>
<reference evidence="9" key="1">
    <citation type="submission" date="2019-10" db="EMBL/GenBank/DDBJ databases">
        <authorList>
            <consortium name="Genoscope - CEA"/>
            <person name="William W."/>
        </authorList>
    </citation>
    <scope>NUCLEOTIDE SEQUENCE [LARGE SCALE GENOMIC DNA]</scope>
    <source>
        <strain evidence="9">BBR_PRJEB10994</strain>
    </source>
</reference>
<dbReference type="Pfam" id="PF01850">
    <property type="entry name" value="PIN"/>
    <property type="match status" value="1"/>
</dbReference>
<feature type="domain" description="PIN" evidence="8">
    <location>
        <begin position="3"/>
        <end position="113"/>
    </location>
</feature>
<dbReference type="Gene3D" id="3.40.50.1010">
    <property type="entry name" value="5'-nuclease"/>
    <property type="match status" value="1"/>
</dbReference>
<keyword evidence="10" id="KW-1185">Reference proteome</keyword>
<dbReference type="RefSeq" id="WP_083624417.1">
    <property type="nucleotide sequence ID" value="NZ_LR735027.1"/>
</dbReference>
<evidence type="ECO:0000259" key="8">
    <source>
        <dbReference type="Pfam" id="PF01850"/>
    </source>
</evidence>
<dbReference type="GO" id="GO:0004518">
    <property type="term" value="F:nuclease activity"/>
    <property type="evidence" value="ECO:0007669"/>
    <property type="project" value="UniProtKB-KW"/>
</dbReference>
<comment type="similarity">
    <text evidence="7">Belongs to the PINc/VapC protein family.</text>
</comment>
<comment type="caution">
    <text evidence="9">The sequence shown here is derived from an EMBL/GenBank/DDBJ whole genome shotgun (WGS) entry which is preliminary data.</text>
</comment>
<comment type="cofactor">
    <cofactor evidence="1">
        <name>Mg(2+)</name>
        <dbReference type="ChEBI" id="CHEBI:18420"/>
    </cofactor>
</comment>
<dbReference type="Proteomes" id="UP000182190">
    <property type="component" value="Unassembled WGS sequence"/>
</dbReference>
<protein>
    <recommendedName>
        <fullName evidence="8">PIN domain-containing protein</fullName>
    </recommendedName>
</protein>
<dbReference type="AlphaFoldDB" id="A0A7Z9BPH7"/>
<evidence type="ECO:0000256" key="5">
    <source>
        <dbReference type="ARBA" id="ARBA00022801"/>
    </source>
</evidence>
<evidence type="ECO:0000256" key="1">
    <source>
        <dbReference type="ARBA" id="ARBA00001946"/>
    </source>
</evidence>
<dbReference type="SUPFAM" id="SSF88723">
    <property type="entry name" value="PIN domain-like"/>
    <property type="match status" value="1"/>
</dbReference>
<dbReference type="EMBL" id="CZCS02000010">
    <property type="protein sequence ID" value="VXD13959.1"/>
    <property type="molecule type" value="Genomic_DNA"/>
</dbReference>
<accession>A0A7Z9BPH7</accession>
<dbReference type="GO" id="GO:0046872">
    <property type="term" value="F:metal ion binding"/>
    <property type="evidence" value="ECO:0007669"/>
    <property type="project" value="UniProtKB-KW"/>
</dbReference>
<sequence>MKYLYDTNIFIDYFADEGAVIEWFSEDFLTNNQVIISTIIKMELLSYSGLSVKEDQAIRECLEQFDNIFVTPKIEEVTIQIRKQHKIKLPDAIIAGTALVEGAVLVTRNIDDFQGISSLNIVDPFTN</sequence>
<name>A0A7Z9BPH7_9CYAN</name>
<evidence type="ECO:0000313" key="10">
    <source>
        <dbReference type="Proteomes" id="UP000182190"/>
    </source>
</evidence>
<evidence type="ECO:0000313" key="9">
    <source>
        <dbReference type="EMBL" id="VXD13959.1"/>
    </source>
</evidence>
<keyword evidence="3" id="KW-0540">Nuclease</keyword>
<organism evidence="9 10">
    <name type="scientific">Planktothrix paucivesiculata PCC 9631</name>
    <dbReference type="NCBI Taxonomy" id="671071"/>
    <lineage>
        <taxon>Bacteria</taxon>
        <taxon>Bacillati</taxon>
        <taxon>Cyanobacteriota</taxon>
        <taxon>Cyanophyceae</taxon>
        <taxon>Oscillatoriophycideae</taxon>
        <taxon>Oscillatoriales</taxon>
        <taxon>Microcoleaceae</taxon>
        <taxon>Planktothrix</taxon>
    </lineage>
</organism>
<evidence type="ECO:0000256" key="6">
    <source>
        <dbReference type="ARBA" id="ARBA00022842"/>
    </source>
</evidence>
<keyword evidence="5" id="KW-0378">Hydrolase</keyword>
<dbReference type="InterPro" id="IPR002716">
    <property type="entry name" value="PIN_dom"/>
</dbReference>
<evidence type="ECO:0000256" key="7">
    <source>
        <dbReference type="ARBA" id="ARBA00038093"/>
    </source>
</evidence>
<dbReference type="PANTHER" id="PTHR33653:SF1">
    <property type="entry name" value="RIBONUCLEASE VAPC2"/>
    <property type="match status" value="1"/>
</dbReference>
<proteinExistence type="inferred from homology"/>
<dbReference type="CDD" id="cd18738">
    <property type="entry name" value="PIN_VapC4-5_FitB-like"/>
    <property type="match status" value="1"/>
</dbReference>
<dbReference type="GO" id="GO:0016787">
    <property type="term" value="F:hydrolase activity"/>
    <property type="evidence" value="ECO:0007669"/>
    <property type="project" value="UniProtKB-KW"/>
</dbReference>
<evidence type="ECO:0000256" key="4">
    <source>
        <dbReference type="ARBA" id="ARBA00022723"/>
    </source>
</evidence>
<dbReference type="OrthoDB" id="9796690at2"/>
<dbReference type="InterPro" id="IPR029060">
    <property type="entry name" value="PIN-like_dom_sf"/>
</dbReference>
<keyword evidence="6" id="KW-0460">Magnesium</keyword>
<keyword evidence="4" id="KW-0479">Metal-binding</keyword>